<dbReference type="SUPFAM" id="SSF103473">
    <property type="entry name" value="MFS general substrate transporter"/>
    <property type="match status" value="1"/>
</dbReference>
<dbReference type="InterPro" id="IPR036259">
    <property type="entry name" value="MFS_trans_sf"/>
</dbReference>
<sequence length="132" mass="13510">MWTAHQFGGAVGAVGGGYLRDLFGGYTGVWSGSAVICLLTVLLVLTVPRRPAPPDQASGSPEPVLRSKPPAPDLGCHAGVLVLDSGSFTPPARSRAGPGRGGHCHASRASRSARIFFTCEGGSGRLTIRDSG</sequence>
<comment type="caution">
    <text evidence="3">The sequence shown here is derived from an EMBL/GenBank/DDBJ whole genome shotgun (WGS) entry which is preliminary data.</text>
</comment>
<reference evidence="3 4" key="1">
    <citation type="submission" date="2021-01" db="EMBL/GenBank/DDBJ databases">
        <title>Whole genome shotgun sequence of Actinoplanes palleronii NBRC 14916.</title>
        <authorList>
            <person name="Komaki H."/>
            <person name="Tamura T."/>
        </authorList>
    </citation>
    <scope>NUCLEOTIDE SEQUENCE [LARGE SCALE GENOMIC DNA]</scope>
    <source>
        <strain evidence="3 4">NBRC 14916</strain>
    </source>
</reference>
<evidence type="ECO:0000256" key="2">
    <source>
        <dbReference type="SAM" id="Phobius"/>
    </source>
</evidence>
<keyword evidence="2" id="KW-0812">Transmembrane</keyword>
<keyword evidence="4" id="KW-1185">Reference proteome</keyword>
<dbReference type="EMBL" id="BOMS01000088">
    <property type="protein sequence ID" value="GIE69516.1"/>
    <property type="molecule type" value="Genomic_DNA"/>
</dbReference>
<gene>
    <name evidence="3" type="ORF">Apa02nite_056240</name>
</gene>
<accession>A0ABQ4BFR6</accession>
<protein>
    <recommendedName>
        <fullName evidence="5">MFS transporter</fullName>
    </recommendedName>
</protein>
<evidence type="ECO:0000313" key="4">
    <source>
        <dbReference type="Proteomes" id="UP000624709"/>
    </source>
</evidence>
<evidence type="ECO:0008006" key="5">
    <source>
        <dbReference type="Google" id="ProtNLM"/>
    </source>
</evidence>
<name>A0ABQ4BFR6_9ACTN</name>
<evidence type="ECO:0000313" key="3">
    <source>
        <dbReference type="EMBL" id="GIE69516.1"/>
    </source>
</evidence>
<dbReference type="Proteomes" id="UP000624709">
    <property type="component" value="Unassembled WGS sequence"/>
</dbReference>
<evidence type="ECO:0000256" key="1">
    <source>
        <dbReference type="SAM" id="MobiDB-lite"/>
    </source>
</evidence>
<feature type="transmembrane region" description="Helical" evidence="2">
    <location>
        <begin position="28"/>
        <end position="47"/>
    </location>
</feature>
<keyword evidence="2" id="KW-1133">Transmembrane helix</keyword>
<organism evidence="3 4">
    <name type="scientific">Actinoplanes palleronii</name>
    <dbReference type="NCBI Taxonomy" id="113570"/>
    <lineage>
        <taxon>Bacteria</taxon>
        <taxon>Bacillati</taxon>
        <taxon>Actinomycetota</taxon>
        <taxon>Actinomycetes</taxon>
        <taxon>Micromonosporales</taxon>
        <taxon>Micromonosporaceae</taxon>
        <taxon>Actinoplanes</taxon>
    </lineage>
</organism>
<feature type="region of interest" description="Disordered" evidence="1">
    <location>
        <begin position="87"/>
        <end position="106"/>
    </location>
</feature>
<feature type="region of interest" description="Disordered" evidence="1">
    <location>
        <begin position="50"/>
        <end position="72"/>
    </location>
</feature>
<proteinExistence type="predicted"/>
<keyword evidence="2" id="KW-0472">Membrane</keyword>